<dbReference type="SUPFAM" id="SSF54373">
    <property type="entry name" value="FAD-linked reductases, C-terminal domain"/>
    <property type="match status" value="1"/>
</dbReference>
<dbReference type="InterPro" id="IPR036188">
    <property type="entry name" value="FAD/NAD-bd_sf"/>
</dbReference>
<gene>
    <name evidence="2" type="ORF">GNLVRS02_ARAD1D14454g</name>
</gene>
<proteinExistence type="predicted"/>
<feature type="domain" description="Amine oxidase" evidence="1">
    <location>
        <begin position="10"/>
        <end position="437"/>
    </location>
</feature>
<reference evidence="2" key="2">
    <citation type="submission" date="2014-06" db="EMBL/GenBank/DDBJ databases">
        <title>The complete genome of Blastobotrys (Arxula) adeninivorans LS3 - a yeast of biotechnological interest.</title>
        <authorList>
            <person name="Kunze G."/>
            <person name="Gaillardin C."/>
            <person name="Czernicka M."/>
            <person name="Durrens P."/>
            <person name="Martin T."/>
            <person name="Boer E."/>
            <person name="Gabaldon T."/>
            <person name="Cruz J."/>
            <person name="Talla E."/>
            <person name="Marck C."/>
            <person name="Goffeau A."/>
            <person name="Barbe V."/>
            <person name="Baret P."/>
            <person name="Baronian K."/>
            <person name="Beier S."/>
            <person name="Bleykasten C."/>
            <person name="Bode R."/>
            <person name="Casaregola S."/>
            <person name="Despons L."/>
            <person name="Fairhead C."/>
            <person name="Giersberg M."/>
            <person name="Gierski P."/>
            <person name="Hahnel U."/>
            <person name="Hartmann A."/>
            <person name="Jankowska D."/>
            <person name="Jubin C."/>
            <person name="Jung P."/>
            <person name="Lafontaine I."/>
            <person name="Leh-Louis V."/>
            <person name="Lemaire M."/>
            <person name="Marcet-Houben M."/>
            <person name="Mascher M."/>
            <person name="Morel G."/>
            <person name="Richard G.-F."/>
            <person name="Riechen J."/>
            <person name="Sacerdot C."/>
            <person name="Sarkar A."/>
            <person name="Savel G."/>
            <person name="Schacherer J."/>
            <person name="Sherman D."/>
            <person name="Straub M.-L."/>
            <person name="Stein N."/>
            <person name="Thierry A."/>
            <person name="Trautwein-Schult A."/>
            <person name="Westhof E."/>
            <person name="Worch S."/>
            <person name="Dujon B."/>
            <person name="Souciet J.-L."/>
            <person name="Wincker P."/>
            <person name="Scholz U."/>
            <person name="Neuveglise N."/>
        </authorList>
    </citation>
    <scope>NUCLEOTIDE SEQUENCE</scope>
    <source>
        <strain evidence="2">LS3</strain>
    </source>
</reference>
<sequence length="447" mass="49655">MSVVVIGSGVSGLEASAQLTRAGIPVTLIEARPRIGGRTFTHKTEGGGSYDLGASWLHDTLKNDFFDFALDHNVKTYFNDNGMIYVGPQGQLDAKETHPQAANEIFNAMEIAYHKTGAPDVSVKEFCQKFADNRRPFSDANRKVAPQIARVLELYHGLEWEKISAHYGGLDHAGRDAFVVDNYDTILKHLTSRIDKKLFKLVLDCPVSTIDSTNSSEIVTKCRNGSEYRSKYVICTVPLGVLKANAIEFVPSLPRKMQHAIDTMDFAALGKVIFEFDSVFWGEDWDRAMAVADPSKQDEESRRKFDPWAFPVYLVNSYLMTGRPSLITLTAPPLTQYLEANPSEAVRYYRPILESIRVDKSKPLPNIEEVIVTRWTQDEFARGSYSAFGVGVDPMNIFSAFEEGVGSLRFAGEHTSSVGTACTHGAFASGQREAAWIISKEQTNSKL</sequence>
<dbReference type="InterPro" id="IPR002937">
    <property type="entry name" value="Amino_oxidase"/>
</dbReference>
<evidence type="ECO:0000313" key="2">
    <source>
        <dbReference type="EMBL" id="CDP37569.1"/>
    </source>
</evidence>
<name>A0A060T9U0_BLAAD</name>
<dbReference type="Gene3D" id="3.50.50.60">
    <property type="entry name" value="FAD/NAD(P)-binding domain"/>
    <property type="match status" value="1"/>
</dbReference>
<dbReference type="GO" id="GO:0016491">
    <property type="term" value="F:oxidoreductase activity"/>
    <property type="evidence" value="ECO:0007669"/>
    <property type="project" value="InterPro"/>
</dbReference>
<protein>
    <submittedName>
        <fullName evidence="2">ARAD1D14454p</fullName>
    </submittedName>
</protein>
<accession>A0A060T9U0</accession>
<dbReference type="AlphaFoldDB" id="A0A060T9U0"/>
<evidence type="ECO:0000259" key="1">
    <source>
        <dbReference type="Pfam" id="PF01593"/>
    </source>
</evidence>
<dbReference type="PhylomeDB" id="A0A060T9U0"/>
<organism evidence="2">
    <name type="scientific">Blastobotrys adeninivorans</name>
    <name type="common">Yeast</name>
    <name type="synonym">Arxula adeninivorans</name>
    <dbReference type="NCBI Taxonomy" id="409370"/>
    <lineage>
        <taxon>Eukaryota</taxon>
        <taxon>Fungi</taxon>
        <taxon>Dikarya</taxon>
        <taxon>Ascomycota</taxon>
        <taxon>Saccharomycotina</taxon>
        <taxon>Dipodascomycetes</taxon>
        <taxon>Dipodascales</taxon>
        <taxon>Trichomonascaceae</taxon>
        <taxon>Blastobotrys</taxon>
    </lineage>
</organism>
<dbReference type="SUPFAM" id="SSF51905">
    <property type="entry name" value="FAD/NAD(P)-binding domain"/>
    <property type="match status" value="1"/>
</dbReference>
<dbReference type="Pfam" id="PF01593">
    <property type="entry name" value="Amino_oxidase"/>
    <property type="match status" value="1"/>
</dbReference>
<reference evidence="2" key="1">
    <citation type="submission" date="2014-02" db="EMBL/GenBank/DDBJ databases">
        <authorList>
            <person name="Genoscope - CEA"/>
        </authorList>
    </citation>
    <scope>NUCLEOTIDE SEQUENCE</scope>
    <source>
        <strain evidence="2">LS3</strain>
    </source>
</reference>
<dbReference type="PANTHER" id="PTHR10742">
    <property type="entry name" value="FLAVIN MONOAMINE OXIDASE"/>
    <property type="match status" value="1"/>
</dbReference>
<dbReference type="EMBL" id="HG937694">
    <property type="protein sequence ID" value="CDP37569.1"/>
    <property type="molecule type" value="Genomic_DNA"/>
</dbReference>
<dbReference type="PANTHER" id="PTHR10742:SF410">
    <property type="entry name" value="LYSINE-SPECIFIC HISTONE DEMETHYLASE 2"/>
    <property type="match status" value="1"/>
</dbReference>
<dbReference type="Gene3D" id="3.90.660.10">
    <property type="match status" value="1"/>
</dbReference>
<dbReference type="InterPro" id="IPR050281">
    <property type="entry name" value="Flavin_monoamine_oxidase"/>
</dbReference>